<dbReference type="Gene3D" id="3.30.457.10">
    <property type="entry name" value="Copper amine oxidase-like, N-terminal domain"/>
    <property type="match status" value="1"/>
</dbReference>
<protein>
    <submittedName>
        <fullName evidence="3">Copper amine oxidase N-terminal domain-containing protein</fullName>
    </submittedName>
</protein>
<reference evidence="3 4" key="1">
    <citation type="submission" date="2019-05" db="EMBL/GenBank/DDBJ databases">
        <title>We sequenced the genome of Paenibacillus hemerocallicola KCTC 33185 for further insight into its adaptation and study the phylogeny of Paenibacillus.</title>
        <authorList>
            <person name="Narsing Rao M.P."/>
        </authorList>
    </citation>
    <scope>NUCLEOTIDE SEQUENCE [LARGE SCALE GENOMIC DNA]</scope>
    <source>
        <strain evidence="3 4">KCTC 33185</strain>
    </source>
</reference>
<proteinExistence type="predicted"/>
<dbReference type="EMBL" id="VDCQ01000090">
    <property type="protein sequence ID" value="TNJ59747.1"/>
    <property type="molecule type" value="Genomic_DNA"/>
</dbReference>
<dbReference type="InterPro" id="IPR036582">
    <property type="entry name" value="Mao_N_sf"/>
</dbReference>
<dbReference type="OrthoDB" id="574706at2"/>
<sequence>MDLLERMLPVFFKRRIMAIVLTLLMLLPIGTIYGEQQSKWIEVYFAPIHFVVDDKELTPPEGQQGFIYEGSTYVPLRFIAYSLNKAVEWDGDTYTVTLKEPTDKDKTVISEYNMNRLVRESRIQKFDASQLTPTWLEVYFEKVSYLFDGQKKQPSEDLPGMIYDGSLYVPMRFLSESIGKEVKWDPETYTVAAKSASVETKPEEKPGATDKPATDKPTGTTTSPSGTGPTGGGGGGGVIITKPTYESLKADADIKIAALRDEAQAYYFGLFEQYKEADAEKRAQLKQAGRNQLSVFDSRFNTLITDFESKLKSNQYNLDIIAQYKQDYENQKAIAKALVQE</sequence>
<evidence type="ECO:0000259" key="2">
    <source>
        <dbReference type="Pfam" id="PF07833"/>
    </source>
</evidence>
<feature type="compositionally biased region" description="Basic and acidic residues" evidence="1">
    <location>
        <begin position="200"/>
        <end position="214"/>
    </location>
</feature>
<dbReference type="InterPro" id="IPR012854">
    <property type="entry name" value="Cu_amine_oxidase-like_N"/>
</dbReference>
<accession>A0A5C4SWP4</accession>
<feature type="domain" description="Copper amine oxidase-like N-terminal" evidence="2">
    <location>
        <begin position="151"/>
        <end position="199"/>
    </location>
</feature>
<dbReference type="Pfam" id="PF07833">
    <property type="entry name" value="Cu_amine_oxidN1"/>
    <property type="match status" value="2"/>
</dbReference>
<feature type="compositionally biased region" description="Low complexity" evidence="1">
    <location>
        <begin position="217"/>
        <end position="227"/>
    </location>
</feature>
<evidence type="ECO:0000256" key="1">
    <source>
        <dbReference type="SAM" id="MobiDB-lite"/>
    </source>
</evidence>
<keyword evidence="4" id="KW-1185">Reference proteome</keyword>
<dbReference type="Proteomes" id="UP000307943">
    <property type="component" value="Unassembled WGS sequence"/>
</dbReference>
<evidence type="ECO:0000313" key="3">
    <source>
        <dbReference type="EMBL" id="TNJ59747.1"/>
    </source>
</evidence>
<gene>
    <name evidence="3" type="ORF">FE784_36870</name>
</gene>
<comment type="caution">
    <text evidence="3">The sequence shown here is derived from an EMBL/GenBank/DDBJ whole genome shotgun (WGS) entry which is preliminary data.</text>
</comment>
<evidence type="ECO:0000313" key="4">
    <source>
        <dbReference type="Proteomes" id="UP000307943"/>
    </source>
</evidence>
<organism evidence="3 4">
    <name type="scientific">Paenibacillus hemerocallicola</name>
    <dbReference type="NCBI Taxonomy" id="1172614"/>
    <lineage>
        <taxon>Bacteria</taxon>
        <taxon>Bacillati</taxon>
        <taxon>Bacillota</taxon>
        <taxon>Bacilli</taxon>
        <taxon>Bacillales</taxon>
        <taxon>Paenibacillaceae</taxon>
        <taxon>Paenibacillus</taxon>
    </lineage>
</organism>
<feature type="region of interest" description="Disordered" evidence="1">
    <location>
        <begin position="193"/>
        <end position="237"/>
    </location>
</feature>
<name>A0A5C4SWP4_9BACL</name>
<feature type="compositionally biased region" description="Gly residues" evidence="1">
    <location>
        <begin position="228"/>
        <end position="237"/>
    </location>
</feature>
<dbReference type="SUPFAM" id="SSF55383">
    <property type="entry name" value="Copper amine oxidase, domain N"/>
    <property type="match status" value="2"/>
</dbReference>
<dbReference type="AlphaFoldDB" id="A0A5C4SWP4"/>
<feature type="domain" description="Copper amine oxidase-like N-terminal" evidence="2">
    <location>
        <begin position="53"/>
        <end position="112"/>
    </location>
</feature>